<keyword evidence="1" id="KW-0805">Transcription regulation</keyword>
<dbReference type="Pfam" id="PF00392">
    <property type="entry name" value="GntR"/>
    <property type="match status" value="1"/>
</dbReference>
<dbReference type="InterPro" id="IPR036390">
    <property type="entry name" value="WH_DNA-bd_sf"/>
</dbReference>
<dbReference type="PANTHER" id="PTHR43537:SF52">
    <property type="entry name" value="FATTY ACID METABOLISM REGULATOR PROTEIN"/>
    <property type="match status" value="1"/>
</dbReference>
<dbReference type="InterPro" id="IPR000524">
    <property type="entry name" value="Tscrpt_reg_HTH_GntR"/>
</dbReference>
<dbReference type="RefSeq" id="WP_324668827.1">
    <property type="nucleotide sequence ID" value="NZ_CP141614.1"/>
</dbReference>
<dbReference type="PRINTS" id="PR00035">
    <property type="entry name" value="HTHGNTR"/>
</dbReference>
<dbReference type="EMBL" id="CP141614">
    <property type="protein sequence ID" value="WRP14491.1"/>
    <property type="molecule type" value="Genomic_DNA"/>
</dbReference>
<feature type="domain" description="HTH gntR-type" evidence="4">
    <location>
        <begin position="19"/>
        <end position="87"/>
    </location>
</feature>
<keyword evidence="6" id="KW-1185">Reference proteome</keyword>
<keyword evidence="2" id="KW-0238">DNA-binding</keyword>
<dbReference type="InterPro" id="IPR036388">
    <property type="entry name" value="WH-like_DNA-bd_sf"/>
</dbReference>
<evidence type="ECO:0000256" key="2">
    <source>
        <dbReference type="ARBA" id="ARBA00023125"/>
    </source>
</evidence>
<reference evidence="6" key="1">
    <citation type="submission" date="2023-12" db="EMBL/GenBank/DDBJ databases">
        <title>Novel isolates from deep terrestrial aquifers shed light on the physiology and ecology of the class Limnochordia.</title>
        <authorList>
            <person name="Karnachuk O.V."/>
            <person name="Lukina A.P."/>
            <person name="Avakyan M.R."/>
            <person name="Kadnikov V."/>
            <person name="Begmatov S."/>
            <person name="Beletsky A.V."/>
            <person name="Mardanov A.V."/>
            <person name="Ravin N.V."/>
        </authorList>
    </citation>
    <scope>NUCLEOTIDE SEQUENCE [LARGE SCALE GENOMIC DNA]</scope>
    <source>
        <strain evidence="6">LN</strain>
    </source>
</reference>
<evidence type="ECO:0000259" key="4">
    <source>
        <dbReference type="PROSITE" id="PS50949"/>
    </source>
</evidence>
<gene>
    <name evidence="5" type="ORF">VLY81_13900</name>
</gene>
<keyword evidence="3" id="KW-0804">Transcription</keyword>
<evidence type="ECO:0000313" key="6">
    <source>
        <dbReference type="Proteomes" id="UP001333102"/>
    </source>
</evidence>
<name>A0ABZ1BQ11_9FIRM</name>
<dbReference type="PROSITE" id="PS50949">
    <property type="entry name" value="HTH_GNTR"/>
    <property type="match status" value="1"/>
</dbReference>
<dbReference type="CDD" id="cd07377">
    <property type="entry name" value="WHTH_GntR"/>
    <property type="match status" value="1"/>
</dbReference>
<protein>
    <submittedName>
        <fullName evidence="5">GntR family transcriptional regulator</fullName>
    </submittedName>
</protein>
<evidence type="ECO:0000256" key="3">
    <source>
        <dbReference type="ARBA" id="ARBA00023163"/>
    </source>
</evidence>
<sequence>MGLQAVSNSVRLRCGGRARGWSERAETQLVRAILQGRHRPGTWLPPERELAALLGVSRPALREALQRLALDGWITLRRGQPAVVIELWRVSCEGETPCDDGTAGAMSG</sequence>
<organism evidence="5 6">
    <name type="scientific">Geochorda subterranea</name>
    <dbReference type="NCBI Taxonomy" id="3109564"/>
    <lineage>
        <taxon>Bacteria</taxon>
        <taxon>Bacillati</taxon>
        <taxon>Bacillota</taxon>
        <taxon>Limnochordia</taxon>
        <taxon>Limnochordales</taxon>
        <taxon>Geochordaceae</taxon>
        <taxon>Geochorda</taxon>
    </lineage>
</organism>
<dbReference type="Proteomes" id="UP001333102">
    <property type="component" value="Chromosome"/>
</dbReference>
<accession>A0ABZ1BQ11</accession>
<dbReference type="SUPFAM" id="SSF46785">
    <property type="entry name" value="Winged helix' DNA-binding domain"/>
    <property type="match status" value="1"/>
</dbReference>
<dbReference type="Gene3D" id="1.10.10.10">
    <property type="entry name" value="Winged helix-like DNA-binding domain superfamily/Winged helix DNA-binding domain"/>
    <property type="match status" value="1"/>
</dbReference>
<evidence type="ECO:0000256" key="1">
    <source>
        <dbReference type="ARBA" id="ARBA00023015"/>
    </source>
</evidence>
<dbReference type="PANTHER" id="PTHR43537">
    <property type="entry name" value="TRANSCRIPTIONAL REGULATOR, GNTR FAMILY"/>
    <property type="match status" value="1"/>
</dbReference>
<evidence type="ECO:0000313" key="5">
    <source>
        <dbReference type="EMBL" id="WRP14491.1"/>
    </source>
</evidence>
<proteinExistence type="predicted"/>
<dbReference type="SMART" id="SM00345">
    <property type="entry name" value="HTH_GNTR"/>
    <property type="match status" value="1"/>
</dbReference>